<dbReference type="EMBL" id="DSBX01000046">
    <property type="protein sequence ID" value="HDQ98905.1"/>
    <property type="molecule type" value="Genomic_DNA"/>
</dbReference>
<evidence type="ECO:0000256" key="2">
    <source>
        <dbReference type="ARBA" id="ARBA00023015"/>
    </source>
</evidence>
<protein>
    <recommendedName>
        <fullName evidence="4">Bifunctional protein PyrR</fullName>
    </recommendedName>
    <domain>
        <recommendedName>
            <fullName evidence="4">Pyrimidine operon regulatory protein</fullName>
        </recommendedName>
    </domain>
    <domain>
        <recommendedName>
            <fullName evidence="4">Uracil phosphoribosyltransferase</fullName>
            <shortName evidence="4">UPRTase</shortName>
            <ecNumber evidence="4">2.4.2.9</ecNumber>
        </recommendedName>
    </domain>
</protein>
<gene>
    <name evidence="4 6" type="primary">pyrR</name>
    <name evidence="6" type="ORF">ENN51_01260</name>
</gene>
<comment type="caution">
    <text evidence="6">The sequence shown here is derived from an EMBL/GenBank/DDBJ whole genome shotgun (WGS) entry which is preliminary data.</text>
</comment>
<keyword evidence="4 6" id="KW-0328">Glycosyltransferase</keyword>
<dbReference type="Proteomes" id="UP000885672">
    <property type="component" value="Unassembled WGS sequence"/>
</dbReference>
<keyword evidence="3 4" id="KW-0804">Transcription</keyword>
<dbReference type="PANTHER" id="PTHR11608">
    <property type="entry name" value="BIFUNCTIONAL PROTEIN PYRR"/>
    <property type="match status" value="1"/>
</dbReference>
<comment type="similarity">
    <text evidence="1 4">Belongs to the purine/pyrimidine phosphoribosyltransferase family. PyrR subfamily.</text>
</comment>
<evidence type="ECO:0000313" key="6">
    <source>
        <dbReference type="EMBL" id="HDQ98905.1"/>
    </source>
</evidence>
<dbReference type="NCBIfam" id="NF003549">
    <property type="entry name" value="PRK05205.1-5"/>
    <property type="match status" value="1"/>
</dbReference>
<dbReference type="NCBIfam" id="NF003545">
    <property type="entry name" value="PRK05205.1-1"/>
    <property type="match status" value="1"/>
</dbReference>
<evidence type="ECO:0000256" key="3">
    <source>
        <dbReference type="ARBA" id="ARBA00023163"/>
    </source>
</evidence>
<dbReference type="GO" id="GO:0004845">
    <property type="term" value="F:uracil phosphoribosyltransferase activity"/>
    <property type="evidence" value="ECO:0007669"/>
    <property type="project" value="UniProtKB-UniRule"/>
</dbReference>
<comment type="function">
    <text evidence="4">Also displays a weak uracil phosphoribosyltransferase activity which is not physiologically significant.</text>
</comment>
<comment type="catalytic activity">
    <reaction evidence="4">
        <text>UMP + diphosphate = 5-phospho-alpha-D-ribose 1-diphosphate + uracil</text>
        <dbReference type="Rhea" id="RHEA:13017"/>
        <dbReference type="ChEBI" id="CHEBI:17568"/>
        <dbReference type="ChEBI" id="CHEBI:33019"/>
        <dbReference type="ChEBI" id="CHEBI:57865"/>
        <dbReference type="ChEBI" id="CHEBI:58017"/>
        <dbReference type="EC" id="2.4.2.9"/>
    </reaction>
</comment>
<evidence type="ECO:0000256" key="1">
    <source>
        <dbReference type="ARBA" id="ARBA00005565"/>
    </source>
</evidence>
<sequence length="176" mass="19194">MRKRIVAAEELARLVEKLADQIVAGDRAGDRLAFVGIKRRGEPLARRLARLLADRGRPGLPVGAIDITLYRDDLQLVAETPIVRGTEIGFDINGLTVVLVDDVIYTGRTTRAALSELLDFGRPAAIRLAVLVDRGNRELPVAPDFTGLVIETGPQDLVDICLSEIDGEDAVYLGRR</sequence>
<keyword evidence="4 6" id="KW-0808">Transferase</keyword>
<dbReference type="CDD" id="cd06223">
    <property type="entry name" value="PRTases_typeI"/>
    <property type="match status" value="1"/>
</dbReference>
<comment type="function">
    <text evidence="4">Regulates the transcription of the pyrimidine nucleotide (pyr) operon in response to exogenous pyrimidines.</text>
</comment>
<dbReference type="InterPro" id="IPR023050">
    <property type="entry name" value="PyrR"/>
</dbReference>
<dbReference type="HAMAP" id="MF_01219">
    <property type="entry name" value="PyrR"/>
    <property type="match status" value="1"/>
</dbReference>
<dbReference type="AlphaFoldDB" id="A0A7V0T4W9"/>
<organism evidence="6">
    <name type="scientific">candidate division WOR-3 bacterium</name>
    <dbReference type="NCBI Taxonomy" id="2052148"/>
    <lineage>
        <taxon>Bacteria</taxon>
        <taxon>Bacteria division WOR-3</taxon>
    </lineage>
</organism>
<name>A0A7V0T4W9_UNCW3</name>
<dbReference type="Gene3D" id="3.40.50.2020">
    <property type="match status" value="1"/>
</dbReference>
<feature type="domain" description="Phosphoribosyltransferase" evidence="5">
    <location>
        <begin position="3"/>
        <end position="147"/>
    </location>
</feature>
<reference evidence="6" key="1">
    <citation type="journal article" date="2020" name="mSystems">
        <title>Genome- and Community-Level Interaction Insights into Carbon Utilization and Element Cycling Functions of Hydrothermarchaeota in Hydrothermal Sediment.</title>
        <authorList>
            <person name="Zhou Z."/>
            <person name="Liu Y."/>
            <person name="Xu W."/>
            <person name="Pan J."/>
            <person name="Luo Z.H."/>
            <person name="Li M."/>
        </authorList>
    </citation>
    <scope>NUCLEOTIDE SEQUENCE [LARGE SCALE GENOMIC DNA]</scope>
    <source>
        <strain evidence="6">SpSt-1182</strain>
    </source>
</reference>
<dbReference type="PANTHER" id="PTHR11608:SF0">
    <property type="entry name" value="BIFUNCTIONAL PROTEIN PYRR"/>
    <property type="match status" value="1"/>
</dbReference>
<dbReference type="InterPro" id="IPR050137">
    <property type="entry name" value="PyrR_bifunctional"/>
</dbReference>
<dbReference type="SUPFAM" id="SSF53271">
    <property type="entry name" value="PRTase-like"/>
    <property type="match status" value="1"/>
</dbReference>
<dbReference type="InterPro" id="IPR029057">
    <property type="entry name" value="PRTase-like"/>
</dbReference>
<evidence type="ECO:0000259" key="5">
    <source>
        <dbReference type="Pfam" id="PF00156"/>
    </source>
</evidence>
<dbReference type="EC" id="2.4.2.9" evidence="4"/>
<feature type="short sequence motif" description="PRPP-binding" evidence="4">
    <location>
        <begin position="97"/>
        <end position="109"/>
    </location>
</feature>
<dbReference type="Pfam" id="PF00156">
    <property type="entry name" value="Pribosyltran"/>
    <property type="match status" value="1"/>
</dbReference>
<accession>A0A7V0T4W9</accession>
<evidence type="ECO:0000256" key="4">
    <source>
        <dbReference type="HAMAP-Rule" id="MF_01219"/>
    </source>
</evidence>
<keyword evidence="2 4" id="KW-0805">Transcription regulation</keyword>
<dbReference type="GO" id="GO:0006355">
    <property type="term" value="P:regulation of DNA-templated transcription"/>
    <property type="evidence" value="ECO:0007669"/>
    <property type="project" value="UniProtKB-UniRule"/>
</dbReference>
<proteinExistence type="inferred from homology"/>
<dbReference type="InterPro" id="IPR000836">
    <property type="entry name" value="PRTase_dom"/>
</dbReference>